<proteinExistence type="predicted"/>
<keyword evidence="2 5" id="KW-0812">Transmembrane</keyword>
<comment type="subcellular location">
    <subcellularLocation>
        <location evidence="1">Endomembrane system</location>
        <topology evidence="1">Multi-pass membrane protein</topology>
    </subcellularLocation>
</comment>
<protein>
    <recommendedName>
        <fullName evidence="8">Methanethiol S-methyltransferase</fullName>
    </recommendedName>
</protein>
<evidence type="ECO:0000313" key="7">
    <source>
        <dbReference type="Proteomes" id="UP000237655"/>
    </source>
</evidence>
<dbReference type="Gene3D" id="1.20.120.1630">
    <property type="match status" value="1"/>
</dbReference>
<feature type="transmembrane region" description="Helical" evidence="5">
    <location>
        <begin position="155"/>
        <end position="178"/>
    </location>
</feature>
<keyword evidence="3 5" id="KW-1133">Transmembrane helix</keyword>
<evidence type="ECO:0000313" key="6">
    <source>
        <dbReference type="EMBL" id="AVO36859.1"/>
    </source>
</evidence>
<dbReference type="RefSeq" id="WP_106471174.1">
    <property type="nucleotide sequence ID" value="NZ_CP027665.1"/>
</dbReference>
<reference evidence="7" key="1">
    <citation type="submission" date="2018-03" db="EMBL/GenBank/DDBJ databases">
        <title>Genomic analysis of the strain SH-1 isolated from shrimp intestine.</title>
        <authorList>
            <person name="Kim Y.-S."/>
            <person name="Kim S.-E."/>
            <person name="Kim K.-H."/>
        </authorList>
    </citation>
    <scope>NUCLEOTIDE SEQUENCE [LARGE SCALE GENOMIC DNA]</scope>
    <source>
        <strain evidence="7">SH-1</strain>
    </source>
</reference>
<feature type="transmembrane region" description="Helical" evidence="5">
    <location>
        <begin position="50"/>
        <end position="68"/>
    </location>
</feature>
<gene>
    <name evidence="6" type="ORF">C6Y53_03555</name>
</gene>
<dbReference type="InterPro" id="IPR007318">
    <property type="entry name" value="Phopholipid_MeTrfase"/>
</dbReference>
<feature type="transmembrane region" description="Helical" evidence="5">
    <location>
        <begin position="120"/>
        <end position="143"/>
    </location>
</feature>
<keyword evidence="4 5" id="KW-0472">Membrane</keyword>
<evidence type="ECO:0000256" key="3">
    <source>
        <dbReference type="ARBA" id="ARBA00022989"/>
    </source>
</evidence>
<evidence type="ECO:0008006" key="8">
    <source>
        <dbReference type="Google" id="ProtNLM"/>
    </source>
</evidence>
<dbReference type="KEGG" id="thas:C6Y53_03555"/>
<evidence type="ECO:0000256" key="5">
    <source>
        <dbReference type="SAM" id="Phobius"/>
    </source>
</evidence>
<dbReference type="Pfam" id="PF04191">
    <property type="entry name" value="PEMT"/>
    <property type="match status" value="1"/>
</dbReference>
<dbReference type="GO" id="GO:0012505">
    <property type="term" value="C:endomembrane system"/>
    <property type="evidence" value="ECO:0007669"/>
    <property type="project" value="UniProtKB-SubCell"/>
</dbReference>
<dbReference type="Proteomes" id="UP000237655">
    <property type="component" value="Chromosome"/>
</dbReference>
<feature type="transmembrane region" description="Helical" evidence="5">
    <location>
        <begin position="208"/>
        <end position="235"/>
    </location>
</feature>
<sequence>MKSRQWAATPPRGPLDRLARRPYPAAVASLADIRSRSSWGNICEGQLQHAGLAVLLTVGALSLLAAPAEAPTLLRLTSAGWAHLSIALALVHQVIVALGFRLQLHRNLLTRLLGDRDMAVWRAVFMPLLLTRPVTVLLTGWADTTPVTGHRAPEILLGAALLGLSGWALHSVLVHFTLTRALGGDHFREEIARLPLVRGGIYRHTQNAMYGVAFLGLWGIALALGSWNALVVALFQHCYIWVHMYCTEKPDMEWIYGHCPELQPGGSAATEP</sequence>
<name>A0A2S0MLV1_9RHOB</name>
<evidence type="ECO:0000256" key="2">
    <source>
        <dbReference type="ARBA" id="ARBA00022692"/>
    </source>
</evidence>
<evidence type="ECO:0000256" key="1">
    <source>
        <dbReference type="ARBA" id="ARBA00004127"/>
    </source>
</evidence>
<dbReference type="EMBL" id="CP027665">
    <property type="protein sequence ID" value="AVO36859.1"/>
    <property type="molecule type" value="Genomic_DNA"/>
</dbReference>
<evidence type="ECO:0000256" key="4">
    <source>
        <dbReference type="ARBA" id="ARBA00023136"/>
    </source>
</evidence>
<organism evidence="6 7">
    <name type="scientific">Pukyongiella litopenaei</name>
    <dbReference type="NCBI Taxonomy" id="2605946"/>
    <lineage>
        <taxon>Bacteria</taxon>
        <taxon>Pseudomonadati</taxon>
        <taxon>Pseudomonadota</taxon>
        <taxon>Alphaproteobacteria</taxon>
        <taxon>Rhodobacterales</taxon>
        <taxon>Paracoccaceae</taxon>
        <taxon>Pukyongiella</taxon>
    </lineage>
</organism>
<accession>A0A2S0MLV1</accession>
<feature type="transmembrane region" description="Helical" evidence="5">
    <location>
        <begin position="80"/>
        <end position="100"/>
    </location>
</feature>
<dbReference type="AlphaFoldDB" id="A0A2S0MLV1"/>
<keyword evidence="7" id="KW-1185">Reference proteome</keyword>